<comment type="caution">
    <text evidence="2">The sequence shown here is derived from an EMBL/GenBank/DDBJ whole genome shotgun (WGS) entry which is preliminary data.</text>
</comment>
<name>A0A812X4R8_SYMPI</name>
<evidence type="ECO:0000256" key="1">
    <source>
        <dbReference type="SAM" id="MobiDB-lite"/>
    </source>
</evidence>
<dbReference type="AlphaFoldDB" id="A0A812X4R8"/>
<organism evidence="2 3">
    <name type="scientific">Symbiodinium pilosum</name>
    <name type="common">Dinoflagellate</name>
    <dbReference type="NCBI Taxonomy" id="2952"/>
    <lineage>
        <taxon>Eukaryota</taxon>
        <taxon>Sar</taxon>
        <taxon>Alveolata</taxon>
        <taxon>Dinophyceae</taxon>
        <taxon>Suessiales</taxon>
        <taxon>Symbiodiniaceae</taxon>
        <taxon>Symbiodinium</taxon>
    </lineage>
</organism>
<evidence type="ECO:0000313" key="2">
    <source>
        <dbReference type="EMBL" id="CAE7715031.1"/>
    </source>
</evidence>
<feature type="compositionally biased region" description="Low complexity" evidence="1">
    <location>
        <begin position="380"/>
        <end position="396"/>
    </location>
</feature>
<accession>A0A812X4R8</accession>
<proteinExistence type="predicted"/>
<protein>
    <submittedName>
        <fullName evidence="2">Uncharacterized protein</fullName>
    </submittedName>
</protein>
<dbReference type="Proteomes" id="UP000649617">
    <property type="component" value="Unassembled WGS sequence"/>
</dbReference>
<keyword evidence="3" id="KW-1185">Reference proteome</keyword>
<dbReference type="OrthoDB" id="415846at2759"/>
<evidence type="ECO:0000313" key="3">
    <source>
        <dbReference type="Proteomes" id="UP000649617"/>
    </source>
</evidence>
<feature type="region of interest" description="Disordered" evidence="1">
    <location>
        <begin position="367"/>
        <end position="396"/>
    </location>
</feature>
<reference evidence="2" key="1">
    <citation type="submission" date="2021-02" db="EMBL/GenBank/DDBJ databases">
        <authorList>
            <person name="Dougan E. K."/>
            <person name="Rhodes N."/>
            <person name="Thang M."/>
            <person name="Chan C."/>
        </authorList>
    </citation>
    <scope>NUCLEOTIDE SEQUENCE</scope>
</reference>
<sequence length="396" mass="43177">MSVCGSPWPDHVGVLLDFILERVEEPCGHTVPESILATPAFMQKAGGVASGERLADNQALKNVVNPATHDLRFVAPPTRKAPLVPIMLIGSLELLVADDNAPIYARGLAFYKLLKICASCRSNDVSGLNPSSLRLNSLDLCGVLERTKDWSGARQVMADYADTVALSKSLFRMLQLFASGKNILRGIGSPATSLLSAWLRRSGRWHVASCSDEYVRAAQHVATNLQERLVSYFCNPIDKWGLRNAGLDELKLFLQEQGEDADLVCLQCEQLCLPPGWCRRVPEPPTVCASPVSPPEDMPEETDNVNDDCPYFVMVFGKQRLRRLRRRGGCGVSSLDVQESEPAWSLRGLSYDLACKHCWAAGEVAVSEAEEADDSGEPASCSDSSSDSSTEQESCS</sequence>
<dbReference type="EMBL" id="CAJNIZ010045264">
    <property type="protein sequence ID" value="CAE7715031.1"/>
    <property type="molecule type" value="Genomic_DNA"/>
</dbReference>
<gene>
    <name evidence="2" type="ORF">SPIL2461_LOCUS20300</name>
</gene>